<dbReference type="InterPro" id="IPR013320">
    <property type="entry name" value="ConA-like_dom_sf"/>
</dbReference>
<dbReference type="Proteomes" id="UP000316968">
    <property type="component" value="Chromosome"/>
</dbReference>
<evidence type="ECO:0000313" key="6">
    <source>
        <dbReference type="Proteomes" id="UP000316968"/>
    </source>
</evidence>
<dbReference type="InterPro" id="IPR012334">
    <property type="entry name" value="Pectin_lyas_fold"/>
</dbReference>
<dbReference type="SMART" id="SM00710">
    <property type="entry name" value="PbH1"/>
    <property type="match status" value="8"/>
</dbReference>
<dbReference type="SUPFAM" id="SSF49899">
    <property type="entry name" value="Concanavalin A-like lectins/glucanases"/>
    <property type="match status" value="1"/>
</dbReference>
<dbReference type="Gene3D" id="2.60.120.200">
    <property type="match status" value="1"/>
</dbReference>
<feature type="domain" description="Cadherin-like beta-sandwich-like" evidence="4">
    <location>
        <begin position="977"/>
        <end position="1050"/>
    </location>
</feature>
<proteinExistence type="predicted"/>
<dbReference type="GO" id="GO:0030246">
    <property type="term" value="F:carbohydrate binding"/>
    <property type="evidence" value="ECO:0007669"/>
    <property type="project" value="InterPro"/>
</dbReference>
<keyword evidence="6" id="KW-1185">Reference proteome</keyword>
<evidence type="ECO:0000259" key="4">
    <source>
        <dbReference type="Pfam" id="PF12733"/>
    </source>
</evidence>
<gene>
    <name evidence="5" type="ORF">FFV09_14695</name>
</gene>
<dbReference type="InterPro" id="IPR006626">
    <property type="entry name" value="PbH1"/>
</dbReference>
<feature type="chain" id="PRO_5021386314" description="Cadherin-like beta sandwich domain-containing protein" evidence="2">
    <location>
        <begin position="33"/>
        <end position="1219"/>
    </location>
</feature>
<evidence type="ECO:0000259" key="3">
    <source>
        <dbReference type="Pfam" id="PF05048"/>
    </source>
</evidence>
<dbReference type="Gene3D" id="2.60.40.1120">
    <property type="entry name" value="Carboxypeptidase-like, regulatory domain"/>
    <property type="match status" value="2"/>
</dbReference>
<feature type="region of interest" description="Disordered" evidence="1">
    <location>
        <begin position="1160"/>
        <end position="1219"/>
    </location>
</feature>
<dbReference type="InterPro" id="IPR025883">
    <property type="entry name" value="Cadherin-like_domain"/>
</dbReference>
<dbReference type="SUPFAM" id="SSF51126">
    <property type="entry name" value="Pectin lyase-like"/>
    <property type="match status" value="2"/>
</dbReference>
<feature type="domain" description="Periplasmic copper-binding protein NosD beta helix" evidence="3">
    <location>
        <begin position="293"/>
        <end position="449"/>
    </location>
</feature>
<dbReference type="InterPro" id="IPR013784">
    <property type="entry name" value="Carb-bd-like_fold"/>
</dbReference>
<organism evidence="5 6">
    <name type="scientific">Saccharibacillus brassicae</name>
    <dbReference type="NCBI Taxonomy" id="2583377"/>
    <lineage>
        <taxon>Bacteria</taxon>
        <taxon>Bacillati</taxon>
        <taxon>Bacillota</taxon>
        <taxon>Bacilli</taxon>
        <taxon>Bacillales</taxon>
        <taxon>Paenibacillaceae</taxon>
        <taxon>Saccharibacillus</taxon>
    </lineage>
</organism>
<dbReference type="Pfam" id="PF05048">
    <property type="entry name" value="NosD"/>
    <property type="match status" value="1"/>
</dbReference>
<feature type="domain" description="Cadherin-like beta-sandwich-like" evidence="4">
    <location>
        <begin position="1076"/>
        <end position="1155"/>
    </location>
</feature>
<name>A0A4Y6V0H7_SACBS</name>
<keyword evidence="2" id="KW-0732">Signal</keyword>
<dbReference type="InterPro" id="IPR007742">
    <property type="entry name" value="NosD_dom"/>
</dbReference>
<dbReference type="Pfam" id="PF12733">
    <property type="entry name" value="Cadherin-like"/>
    <property type="match status" value="2"/>
</dbReference>
<dbReference type="EMBL" id="CP041217">
    <property type="protein sequence ID" value="QDH21977.1"/>
    <property type="molecule type" value="Genomic_DNA"/>
</dbReference>
<protein>
    <recommendedName>
        <fullName evidence="7">Cadherin-like beta sandwich domain-containing protein</fullName>
    </recommendedName>
</protein>
<feature type="signal peptide" evidence="2">
    <location>
        <begin position="1"/>
        <end position="32"/>
    </location>
</feature>
<dbReference type="Pfam" id="PF13620">
    <property type="entry name" value="CarboxypepD_reg"/>
    <property type="match status" value="2"/>
</dbReference>
<sequence length="1219" mass="126747">MSSIQVRKGKSWLSGVLAAIMLLGAFPAAGQAQTGTGTQPVQGAAAVGTGTDYYIDSQTGSDQNAGVQQQKPWKSLAKANAQTFKPGDRILLKSGAAWDNQTLAPKGSGTAGRPIVIDRYGSGDKPKIRANGKHADAVLLSNQQHWEIRNLDVSNQTPPSTVPGASLGDYRGIHITGQDAGTLQYFRIKAVDVHDVSGEIAWIGGSIPTNPKPGIRFKTGWDGSKKTGGIVFDTSVANLQAPVRATVFQDVVIEDSTVKNTSFGGIIFKQYAGNGSDGSQIVPTGWGTRKDAQDPNFTPHSGIVIRNNFITQQGTPYGCNGMYLTGIRGGLVERNVVDKAGTSGIEAYYADDITIQYNEVMNTEQKAGGADSNGIDPDKGTTNILIQYNYMHGNGDGILICQFVFGDTVIRYNVLENNKRYPIYLHSDAKAVADVYNNTIYNEVSGYMVYGYGSSLKSTYRLRNNILYTTRPVRALTESPTITYDTNSYYSPDGAFGAPASDANPRLGDPMLTNPGTGGTGSQAQGPALNTLGGYQLKAESPLIERGLTIVGSQATPARDFAGRLLYNGQADPGAFEFYDDSTTTATLVGRVTDAAGKAVAGAAVADAAGGTPAITNDLGRYVIRSVPVGRTLKLRAAKSGYAQAESATFTVRAGNVVTTDLALVSNAAGGSLSGKVYDDNQAAAADVTVVLSLGDQKVAETVSGADGSYTFPAVAAGEGYTLSAEKAGFRPANASGIRVGSGERSQAPDLYLAGTEARLIHGSDFDDLQPGAAPAAPWQIRANGGTVGAVELPDRAGKSMKLTRSSNSGVTSLSQSFPKGTVKGIVTLTADVMKLDGAGSTDWFNLPYVYSSGGTASANTGVSLAFSKGQIIAYKGSESTKLMAYEPGKWYTLRLVMNTASDKYDLYVNGAAVAEQVPFRNAIEDIGSFSFSANSLNYGTVHVDNVRLYQGIPAERSDAGLADLTTDFGTLSKESDEAYRLELPHFKDTVNLTATLNSPEGAALTINGEPAVSGEPSEVAAAEGENTVPVAVTAGDGTTVRTVQVTVVRTAAALDSTLQKLEVVGTDGKALLLSPEFAYNTQEYELKVPANLNGLTIRPTAGAPLTEVRVNGTALSSGSDSAVINLSATTAPILVATASADGTDYRTYTIRVSRAAAPSAAASPAAEPAAVEPAAAEPAAVEPAAAEPAAAKPAAVEPVAVEPAAAEPAAVEPANEGE</sequence>
<dbReference type="RefSeq" id="WP_141448521.1">
    <property type="nucleotide sequence ID" value="NZ_CP041217.1"/>
</dbReference>
<evidence type="ECO:0000256" key="1">
    <source>
        <dbReference type="SAM" id="MobiDB-lite"/>
    </source>
</evidence>
<dbReference type="Gene3D" id="2.160.20.10">
    <property type="entry name" value="Single-stranded right-handed beta-helix, Pectin lyase-like"/>
    <property type="match status" value="1"/>
</dbReference>
<dbReference type="SUPFAM" id="SSF49452">
    <property type="entry name" value="Starch-binding domain-like"/>
    <property type="match status" value="2"/>
</dbReference>
<reference evidence="5 6" key="1">
    <citation type="submission" date="2019-06" db="EMBL/GenBank/DDBJ databases">
        <title>Saccharibacillus brassicae sp. nov., an endophytic bacterium isolated from Chinese cabbage seeds (Brassica pekinensis).</title>
        <authorList>
            <person name="Jiang L."/>
            <person name="Lee J."/>
            <person name="Kim S.W."/>
        </authorList>
    </citation>
    <scope>NUCLEOTIDE SEQUENCE [LARGE SCALE GENOMIC DNA]</scope>
    <source>
        <strain evidence="6">KCTC 43072 / ATSA2</strain>
    </source>
</reference>
<evidence type="ECO:0008006" key="7">
    <source>
        <dbReference type="Google" id="ProtNLM"/>
    </source>
</evidence>
<evidence type="ECO:0000256" key="2">
    <source>
        <dbReference type="SAM" id="SignalP"/>
    </source>
</evidence>
<evidence type="ECO:0000313" key="5">
    <source>
        <dbReference type="EMBL" id="QDH21977.1"/>
    </source>
</evidence>
<dbReference type="OrthoDB" id="3333873at2"/>
<accession>A0A4Y6V0H7</accession>
<dbReference type="AlphaFoldDB" id="A0A4Y6V0H7"/>
<dbReference type="KEGG" id="saca:FFV09_14695"/>
<dbReference type="InterPro" id="IPR011050">
    <property type="entry name" value="Pectin_lyase_fold/virulence"/>
</dbReference>